<evidence type="ECO:0000313" key="3">
    <source>
        <dbReference type="Proteomes" id="UP000193380"/>
    </source>
</evidence>
<dbReference type="STRING" id="8022.A0A060Z4H7"/>
<feature type="region of interest" description="Disordered" evidence="1">
    <location>
        <begin position="113"/>
        <end position="146"/>
    </location>
</feature>
<reference evidence="2" key="2">
    <citation type="submission" date="2014-03" db="EMBL/GenBank/DDBJ databases">
        <authorList>
            <person name="Genoscope - CEA"/>
        </authorList>
    </citation>
    <scope>NUCLEOTIDE SEQUENCE</scope>
</reference>
<reference evidence="2" key="1">
    <citation type="journal article" date="2014" name="Nat. Commun.">
        <title>The rainbow trout genome provides novel insights into evolution after whole-genome duplication in vertebrates.</title>
        <authorList>
            <person name="Berthelot C."/>
            <person name="Brunet F."/>
            <person name="Chalopin D."/>
            <person name="Juanchich A."/>
            <person name="Bernard M."/>
            <person name="Noel B."/>
            <person name="Bento P."/>
            <person name="Da Silva C."/>
            <person name="Labadie K."/>
            <person name="Alberti A."/>
            <person name="Aury J.M."/>
            <person name="Louis A."/>
            <person name="Dehais P."/>
            <person name="Bardou P."/>
            <person name="Montfort J."/>
            <person name="Klopp C."/>
            <person name="Cabau C."/>
            <person name="Gaspin C."/>
            <person name="Thorgaard G.H."/>
            <person name="Boussaha M."/>
            <person name="Quillet E."/>
            <person name="Guyomard R."/>
            <person name="Galiana D."/>
            <person name="Bobe J."/>
            <person name="Volff J.N."/>
            <person name="Genet C."/>
            <person name="Wincker P."/>
            <person name="Jaillon O."/>
            <person name="Roest Crollius H."/>
            <person name="Guiguen Y."/>
        </authorList>
    </citation>
    <scope>NUCLEOTIDE SEQUENCE [LARGE SCALE GENOMIC DNA]</scope>
</reference>
<proteinExistence type="predicted"/>
<feature type="compositionally biased region" description="Polar residues" evidence="1">
    <location>
        <begin position="115"/>
        <end position="128"/>
    </location>
</feature>
<dbReference type="PaxDb" id="8022-A0A060Z4H7"/>
<dbReference type="CDD" id="cd14401">
    <property type="entry name" value="UBA_HERC1"/>
    <property type="match status" value="1"/>
</dbReference>
<dbReference type="Proteomes" id="UP000193380">
    <property type="component" value="Unassembled WGS sequence"/>
</dbReference>
<dbReference type="AlphaFoldDB" id="A0A060Z4H7"/>
<protein>
    <recommendedName>
        <fullName evidence="4">UBA domain-containing protein</fullName>
    </recommendedName>
</protein>
<gene>
    <name evidence="2" type="ORF">GSONMT00063590001</name>
</gene>
<organism evidence="2 3">
    <name type="scientific">Oncorhynchus mykiss</name>
    <name type="common">Rainbow trout</name>
    <name type="synonym">Salmo gairdneri</name>
    <dbReference type="NCBI Taxonomy" id="8022"/>
    <lineage>
        <taxon>Eukaryota</taxon>
        <taxon>Metazoa</taxon>
        <taxon>Chordata</taxon>
        <taxon>Craniata</taxon>
        <taxon>Vertebrata</taxon>
        <taxon>Euteleostomi</taxon>
        <taxon>Actinopterygii</taxon>
        <taxon>Neopterygii</taxon>
        <taxon>Teleostei</taxon>
        <taxon>Protacanthopterygii</taxon>
        <taxon>Salmoniformes</taxon>
        <taxon>Salmonidae</taxon>
        <taxon>Salmoninae</taxon>
        <taxon>Oncorhynchus</taxon>
    </lineage>
</organism>
<sequence length="232" mass="25299">MVLARFPTLAGLVNNPPMLHGPGPGFGLATSSSCEGFTEQQTSFMEPCANSQARSRGAERPQMFVPVRLLEMGFSMRHIYKAMEAAGVAGEVDSRTIEVLASWMLEHPLTEELQMESQPAGASTTETPSPDGPETVQCPEAPTSEPNESLLAGLDLVERENFLDVHLTRNRPPPARRQRSSLGHRTSFRRAGQHNLQQEDIWVADPKLSVCDIDGILSETKGISCGVPRASY</sequence>
<evidence type="ECO:0000313" key="2">
    <source>
        <dbReference type="EMBL" id="CDQ96190.1"/>
    </source>
</evidence>
<evidence type="ECO:0008006" key="4">
    <source>
        <dbReference type="Google" id="ProtNLM"/>
    </source>
</evidence>
<dbReference type="PROSITE" id="PS51257">
    <property type="entry name" value="PROKAR_LIPOPROTEIN"/>
    <property type="match status" value="1"/>
</dbReference>
<dbReference type="EMBL" id="FR924469">
    <property type="protein sequence ID" value="CDQ96190.1"/>
    <property type="molecule type" value="Genomic_DNA"/>
</dbReference>
<accession>A0A060Z4H7</accession>
<evidence type="ECO:0000256" key="1">
    <source>
        <dbReference type="SAM" id="MobiDB-lite"/>
    </source>
</evidence>
<name>A0A060Z4H7_ONCMY</name>